<evidence type="ECO:0000256" key="5">
    <source>
        <dbReference type="ARBA" id="ARBA00022705"/>
    </source>
</evidence>
<evidence type="ECO:0000256" key="1">
    <source>
        <dbReference type="ARBA" id="ARBA00011053"/>
    </source>
</evidence>
<evidence type="ECO:0000256" key="3">
    <source>
        <dbReference type="ARBA" id="ARBA00022679"/>
    </source>
</evidence>
<evidence type="ECO:0000256" key="2">
    <source>
        <dbReference type="ARBA" id="ARBA00011315"/>
    </source>
</evidence>
<dbReference type="PANTHER" id="PTHR42210">
    <property type="entry name" value="DNA POLYMERASE II LARGE SUBUNIT"/>
    <property type="match status" value="1"/>
</dbReference>
<dbReference type="Proteomes" id="UP000195607">
    <property type="component" value="Chromosome I"/>
</dbReference>
<dbReference type="GO" id="GO:0006261">
    <property type="term" value="P:DNA-templated DNA replication"/>
    <property type="evidence" value="ECO:0007669"/>
    <property type="project" value="UniProtKB-UniRule"/>
</dbReference>
<dbReference type="Pfam" id="PF24844">
    <property type="entry name" value="PolC_DP2_central"/>
    <property type="match status" value="1"/>
</dbReference>
<keyword evidence="10 14" id="KW-0238">DNA-binding</keyword>
<dbReference type="OrthoDB" id="7529at2157"/>
<evidence type="ECO:0000313" key="21">
    <source>
        <dbReference type="Proteomes" id="UP000195607"/>
    </source>
</evidence>
<evidence type="ECO:0000313" key="19">
    <source>
        <dbReference type="EMBL" id="SJK83929.1"/>
    </source>
</evidence>
<dbReference type="PANTHER" id="PTHR42210:SF1">
    <property type="entry name" value="DNA POLYMERASE II LARGE SUBUNIT"/>
    <property type="match status" value="1"/>
</dbReference>
<dbReference type="EC" id="3.1.11.1" evidence="14"/>
<evidence type="ECO:0000256" key="12">
    <source>
        <dbReference type="ARBA" id="ARBA00025068"/>
    </source>
</evidence>
<evidence type="ECO:0000256" key="7">
    <source>
        <dbReference type="ARBA" id="ARBA00022801"/>
    </source>
</evidence>
<reference evidence="18 21" key="1">
    <citation type="submission" date="2016-04" db="EMBL/GenBank/DDBJ databases">
        <authorList>
            <person name="Evans L.H."/>
            <person name="Alamgir A."/>
            <person name="Owens N."/>
            <person name="Weber N.D."/>
            <person name="Virtaneva K."/>
            <person name="Barbian K."/>
            <person name="Babar A."/>
            <person name="Rosenke K."/>
        </authorList>
    </citation>
    <scope>NUCLEOTIDE SEQUENCE [LARGE SCALE GENOMIC DNA]</scope>
    <source>
        <strain evidence="18">S5</strain>
        <strain evidence="21">S5(T) (JCM 30642 \VKM B-2941)</strain>
    </source>
</reference>
<dbReference type="HAMAP" id="MF_00324">
    <property type="entry name" value="DNApol_II_L_arch"/>
    <property type="match status" value="1"/>
</dbReference>
<sequence length="1088" mass="122589">MATISETDYQLLVRKKVNECYDVARVARSRGLDITDRVEIPLANDMADRIGELLNLKDISQEIRDLSLTMSREEVALEMAKRTAQKYSGEGMDKAVDMSVRVGLAILTEGILVAPLEGISRVTIGKNFDGTDYVSVVYAGPIRGAGGTAQALSVLIADLVRRQLNIGKFQITDEEIERYIEEIQSYNRVKHLQYLPDDQEIKNVLKNCPVCIDGEGSEDEEISGHRDMERFKTNKIRGGMCLVLCEGLLQKTKKVLKHTTKLGINDWDFLEKSGKNTTDVAVDRKATKFLGDLVAGRPVFGYPNRPGGFRLRYGRSRLSGLAAASIHPATMIILDDFVATGSQLKVELPGKAAAMTPCDEIEGPMVLLDDGRHLRIRDEKQAKEVVKKVVEITDLGEILISYGDFLENNHVLEPSPFVMEWWNKLAVAANVPRERIIVRNVKDAIDLSKEFHIPLHPDYNFFWHDLSVEEINELGDIITDSVKKKNYPSISGADKTEDILKKLGVEYHTVGNEIILDDKNILRELMGNFRHIETTDPMECISSIAGVTIMPRAPVRIGARLGRPEKAGERKMKPKVHSLFPIENTGSSRRSIMDAAKSSHSKYEVEVNVRKCTNCNHVGPEVRCSECGSPMKDSGTYEKIKVDLSKIWNSALDNLGVSPNDLKEFKGVKKVMSKGKHVEPLEKGILRSLNNVSVNKDGTCRYDMSDVPITHFKSSEIFLPEEKAREIGYEPGMNELFTQDIIIPMDCARYLLNVSKYVDDLLEKYYKMDKFYNCRDESDLIGHIVIGLAPHTSGGIAGRIIGFSRVNGGYAHPFYHAAKRRNCDGDEDSVMLLMDGLLNFSKDFLPSTTGGLMDAPLVMTLLLRPDEVDKEALNVDSQSEYPLEFYEATLKRIKPAEIEEMMKPVKYMVEKTGSARGMDFQFSTKDLNSGVLLSSYKTLETMSEKIEKQLNLAKIIRAVDQDDVASRLINSHFLPDMFGNYRGFFSQEMRCTKCNAKYRRIPLSGKCQKCGNDNLILTIHRGGIVKYMEETRKLMKNFNLPPAQMYRIENIFRSIDTSFNSTEDIQRVETHIENPLDNYGEIEEEILE</sequence>
<evidence type="ECO:0000256" key="8">
    <source>
        <dbReference type="ARBA" id="ARBA00022839"/>
    </source>
</evidence>
<dbReference type="InterPro" id="IPR056171">
    <property type="entry name" value="PolC_DP2_central_dom"/>
</dbReference>
<evidence type="ECO:0000313" key="20">
    <source>
        <dbReference type="Proteomes" id="UP000187822"/>
    </source>
</evidence>
<comment type="function">
    <text evidence="12 14">Possesses two activities: a DNA synthesis (polymerase) and an exonucleolytic activity that degrades single-stranded DNA in the 3'- to 5'-direction. Has a template-primer preference which is characteristic of a replicative DNA polymerase.</text>
</comment>
<dbReference type="GeneID" id="41587347"/>
<dbReference type="InterPro" id="IPR056172">
    <property type="entry name" value="PolC_DP2_cat_dom"/>
</dbReference>
<dbReference type="AlphaFoldDB" id="A0A1N5S093"/>
<evidence type="ECO:0000256" key="14">
    <source>
        <dbReference type="HAMAP-Rule" id="MF_00324"/>
    </source>
</evidence>
<keyword evidence="8 14" id="KW-0269">Exonuclease</keyword>
<dbReference type="RefSeq" id="WP_021789595.1">
    <property type="nucleotide sequence ID" value="NZ_LT671858.1"/>
</dbReference>
<evidence type="ECO:0000256" key="4">
    <source>
        <dbReference type="ARBA" id="ARBA00022695"/>
    </source>
</evidence>
<keyword evidence="20" id="KW-1185">Reference proteome</keyword>
<keyword evidence="7 14" id="KW-0378">Hydrolase</keyword>
<keyword evidence="4 14" id="KW-0548">Nucleotidyltransferase</keyword>
<dbReference type="InterPro" id="IPR016033">
    <property type="entry name" value="PolC_DP2_N"/>
</dbReference>
<dbReference type="EMBL" id="LT671858">
    <property type="protein sequence ID" value="SIM29444.1"/>
    <property type="molecule type" value="Genomic_DNA"/>
</dbReference>
<dbReference type="Proteomes" id="UP000187822">
    <property type="component" value="Chromosome I"/>
</dbReference>
<dbReference type="EMBL" id="LT719092">
    <property type="protein sequence ID" value="SJK83929.1"/>
    <property type="molecule type" value="Genomic_DNA"/>
</dbReference>
<comment type="catalytic activity">
    <reaction evidence="14">
        <text>Exonucleolytic cleavage in the 3'- to 5'-direction to yield nucleoside 5'-phosphates.</text>
        <dbReference type="EC" id="3.1.11.1"/>
    </reaction>
</comment>
<dbReference type="Pfam" id="PF24846">
    <property type="entry name" value="PolC_DP2_cat"/>
    <property type="match status" value="1"/>
</dbReference>
<keyword evidence="9 14" id="KW-0239">DNA-directed DNA polymerase</keyword>
<accession>A0A1N5S093</accession>
<dbReference type="NCBIfam" id="NF003103">
    <property type="entry name" value="PRK04023.1"/>
    <property type="match status" value="1"/>
</dbReference>
<dbReference type="NCBIfam" id="TIGR00354">
    <property type="entry name" value="polC"/>
    <property type="match status" value="1"/>
</dbReference>
<feature type="domain" description="DNA polymerase II large subunit DP2 N-terminal" evidence="15">
    <location>
        <begin position="9"/>
        <end position="272"/>
    </location>
</feature>
<evidence type="ECO:0000259" key="16">
    <source>
        <dbReference type="Pfam" id="PF24844"/>
    </source>
</evidence>
<keyword evidence="5 14" id="KW-0235">DNA replication</keyword>
<feature type="domain" description="DNA polymerase II large subunit DP2 catalytic" evidence="17">
    <location>
        <begin position="662"/>
        <end position="945"/>
    </location>
</feature>
<feature type="domain" description="DNA polymerase II large subunit DP2 central" evidence="16">
    <location>
        <begin position="284"/>
        <end position="644"/>
    </location>
</feature>
<keyword evidence="6 14" id="KW-0540">Nuclease</keyword>
<comment type="subunit">
    <text evidence="2 14">Heterodimer of a large subunit and a small subunit.</text>
</comment>
<dbReference type="KEGG" id="cdiv:CPM_0025"/>
<evidence type="ECO:0000256" key="11">
    <source>
        <dbReference type="ARBA" id="ARBA00023268"/>
    </source>
</evidence>
<protein>
    <recommendedName>
        <fullName evidence="14">DNA polymerase II large subunit</fullName>
        <shortName evidence="14">Pol II</shortName>
        <ecNumber evidence="14">2.7.7.7</ecNumber>
    </recommendedName>
    <alternativeName>
        <fullName evidence="14">Exodeoxyribonuclease large subunit</fullName>
        <ecNumber evidence="14">3.1.11.1</ecNumber>
    </alternativeName>
</protein>
<dbReference type="InterPro" id="IPR004475">
    <property type="entry name" value="PolC_DP2"/>
</dbReference>
<evidence type="ECO:0000313" key="18">
    <source>
        <dbReference type="EMBL" id="SIM29444.1"/>
    </source>
</evidence>
<evidence type="ECO:0000256" key="13">
    <source>
        <dbReference type="ARBA" id="ARBA00049244"/>
    </source>
</evidence>
<evidence type="ECO:0000259" key="15">
    <source>
        <dbReference type="Pfam" id="PF03833"/>
    </source>
</evidence>
<organism evidence="18 21">
    <name type="scientific">Cuniculiplasma divulgatum</name>
    <dbReference type="NCBI Taxonomy" id="1673428"/>
    <lineage>
        <taxon>Archaea</taxon>
        <taxon>Methanobacteriati</taxon>
        <taxon>Thermoplasmatota</taxon>
        <taxon>Thermoplasmata</taxon>
        <taxon>Thermoplasmatales</taxon>
        <taxon>Cuniculiplasmataceae</taxon>
        <taxon>Cuniculiplasma</taxon>
    </lineage>
</organism>
<evidence type="ECO:0000256" key="9">
    <source>
        <dbReference type="ARBA" id="ARBA00022932"/>
    </source>
</evidence>
<dbReference type="GO" id="GO:0003677">
    <property type="term" value="F:DNA binding"/>
    <property type="evidence" value="ECO:0007669"/>
    <property type="project" value="UniProtKB-UniRule"/>
</dbReference>
<proteinExistence type="inferred from homology"/>
<evidence type="ECO:0000256" key="6">
    <source>
        <dbReference type="ARBA" id="ARBA00022722"/>
    </source>
</evidence>
<keyword evidence="3 14" id="KW-0808">Transferase</keyword>
<comment type="catalytic activity">
    <reaction evidence="13 14">
        <text>DNA(n) + a 2'-deoxyribonucleoside 5'-triphosphate = DNA(n+1) + diphosphate</text>
        <dbReference type="Rhea" id="RHEA:22508"/>
        <dbReference type="Rhea" id="RHEA-COMP:17339"/>
        <dbReference type="Rhea" id="RHEA-COMP:17340"/>
        <dbReference type="ChEBI" id="CHEBI:33019"/>
        <dbReference type="ChEBI" id="CHEBI:61560"/>
        <dbReference type="ChEBI" id="CHEBI:173112"/>
        <dbReference type="EC" id="2.7.7.7"/>
    </reaction>
</comment>
<dbReference type="GO" id="GO:0006308">
    <property type="term" value="P:DNA catabolic process"/>
    <property type="evidence" value="ECO:0007669"/>
    <property type="project" value="UniProtKB-UniRule"/>
</dbReference>
<dbReference type="STRING" id="1673428.CPM_0025"/>
<evidence type="ECO:0000259" key="17">
    <source>
        <dbReference type="Pfam" id="PF24846"/>
    </source>
</evidence>
<reference evidence="19" key="2">
    <citation type="submission" date="2016-06" db="EMBL/GenBank/DDBJ databases">
        <authorList>
            <person name="Olsen C.W."/>
            <person name="Carey S."/>
            <person name="Hinshaw L."/>
            <person name="Karasin A.I."/>
        </authorList>
    </citation>
    <scope>NUCLEOTIDE SEQUENCE [LARGE SCALE GENOMIC DNA]</scope>
    <source>
        <strain evidence="19">PM4</strain>
    </source>
</reference>
<dbReference type="GO" id="GO:0003887">
    <property type="term" value="F:DNA-directed DNA polymerase activity"/>
    <property type="evidence" value="ECO:0007669"/>
    <property type="project" value="UniProtKB-UniRule"/>
</dbReference>
<keyword evidence="11 14" id="KW-0511">Multifunctional enzyme</keyword>
<evidence type="ECO:0000256" key="10">
    <source>
        <dbReference type="ARBA" id="ARBA00023125"/>
    </source>
</evidence>
<comment type="similarity">
    <text evidence="1 14">Belongs to the archaeal DNA polymerase II family.</text>
</comment>
<dbReference type="Pfam" id="PF03833">
    <property type="entry name" value="PolC_DP2_N"/>
    <property type="match status" value="1"/>
</dbReference>
<dbReference type="PIRSF" id="PIRSF016275">
    <property type="entry name" value="PolC_DP2"/>
    <property type="match status" value="1"/>
</dbReference>
<dbReference type="GO" id="GO:0008310">
    <property type="term" value="F:single-stranded DNA 3'-5' DNA exonuclease activity"/>
    <property type="evidence" value="ECO:0007669"/>
    <property type="project" value="UniProtKB-EC"/>
</dbReference>
<reference evidence="20" key="3">
    <citation type="submission" date="2016-06" db="EMBL/GenBank/DDBJ databases">
        <authorList>
            <person name="Toshchakov V.S."/>
        </authorList>
    </citation>
    <scope>NUCLEOTIDE SEQUENCE [LARGE SCALE GENOMIC DNA]</scope>
    <source>
        <strain>PM4 (JCM 30641</strain>
        <strain evidence="20">\VKM B-2940)</strain>
    </source>
</reference>
<name>A0A1N5S093_9ARCH</name>
<dbReference type="EC" id="2.7.7.7" evidence="14"/>
<gene>
    <name evidence="14" type="primary">polC</name>
    <name evidence="19" type="ORF">CPM_0025</name>
    <name evidence="18" type="ORF">CSP5_0025</name>
</gene>